<name>A0ABT3GCU0_9BACT</name>
<keyword evidence="1" id="KW-0812">Transmembrane</keyword>
<comment type="caution">
    <text evidence="2">The sequence shown here is derived from an EMBL/GenBank/DDBJ whole genome shotgun (WGS) entry which is preliminary data.</text>
</comment>
<keyword evidence="1" id="KW-1133">Transmembrane helix</keyword>
<evidence type="ECO:0000256" key="1">
    <source>
        <dbReference type="SAM" id="Phobius"/>
    </source>
</evidence>
<dbReference type="EMBL" id="JAPDDT010000001">
    <property type="protein sequence ID" value="MCW1921450.1"/>
    <property type="molecule type" value="Genomic_DNA"/>
</dbReference>
<keyword evidence="3" id="KW-1185">Reference proteome</keyword>
<protein>
    <submittedName>
        <fullName evidence="2">Uncharacterized protein</fullName>
    </submittedName>
</protein>
<keyword evidence="1" id="KW-0472">Membrane</keyword>
<accession>A0ABT3GCU0</accession>
<gene>
    <name evidence="2" type="ORF">OKA05_02730</name>
</gene>
<feature type="transmembrane region" description="Helical" evidence="1">
    <location>
        <begin position="31"/>
        <end position="48"/>
    </location>
</feature>
<sequence>MNAADPREQEILERTLQEVRRTRRRRTTRKLAVLPLVLVGIGAGWLALQHAPPSAAGSPAVVAISQPAEPPAETFTVMEWTSGMPSLVEYSGRDLGNLELTFSLEPVVTFPEENESW</sequence>
<dbReference type="RefSeq" id="WP_264485559.1">
    <property type="nucleotide sequence ID" value="NZ_JAPDDT010000001.1"/>
</dbReference>
<evidence type="ECO:0000313" key="3">
    <source>
        <dbReference type="Proteomes" id="UP001320876"/>
    </source>
</evidence>
<organism evidence="2 3">
    <name type="scientific">Luteolibacter arcticus</name>
    <dbReference type="NCBI Taxonomy" id="1581411"/>
    <lineage>
        <taxon>Bacteria</taxon>
        <taxon>Pseudomonadati</taxon>
        <taxon>Verrucomicrobiota</taxon>
        <taxon>Verrucomicrobiia</taxon>
        <taxon>Verrucomicrobiales</taxon>
        <taxon>Verrucomicrobiaceae</taxon>
        <taxon>Luteolibacter</taxon>
    </lineage>
</organism>
<reference evidence="2 3" key="1">
    <citation type="submission" date="2022-10" db="EMBL/GenBank/DDBJ databases">
        <title>Luteolibacter arcticus strain CCTCC AB 2014275, whole genome shotgun sequencing project.</title>
        <authorList>
            <person name="Zhao G."/>
            <person name="Shen L."/>
        </authorList>
    </citation>
    <scope>NUCLEOTIDE SEQUENCE [LARGE SCALE GENOMIC DNA]</scope>
    <source>
        <strain evidence="2 3">CCTCC AB 2014275</strain>
    </source>
</reference>
<dbReference type="Proteomes" id="UP001320876">
    <property type="component" value="Unassembled WGS sequence"/>
</dbReference>
<evidence type="ECO:0000313" key="2">
    <source>
        <dbReference type="EMBL" id="MCW1921450.1"/>
    </source>
</evidence>
<proteinExistence type="predicted"/>